<gene>
    <name evidence="1" type="ORF">G5B17_09290</name>
</gene>
<dbReference type="RefSeq" id="WP_173769772.1">
    <property type="nucleotide sequence ID" value="NZ_JAAITS010000023.1"/>
</dbReference>
<keyword evidence="2" id="KW-1185">Reference proteome</keyword>
<protein>
    <submittedName>
        <fullName evidence="1">Uncharacterized protein</fullName>
    </submittedName>
</protein>
<accession>A0ABX2H602</accession>
<comment type="caution">
    <text evidence="1">The sequence shown here is derived from an EMBL/GenBank/DDBJ whole genome shotgun (WGS) entry which is preliminary data.</text>
</comment>
<sequence length="477" mass="55389">MVSMIPFGLLAGVVGGREVRITEIDESGFCFRTIEENISDSEALKVCFYDIKNGCYRELEIPEYDIQRFDMVDAELSGFYVKYKVTVKQKAYAEAVQRLLYQYNHYIHLKLEEDDSALAKSLTGYPGELDEVKRGSLEEQVGIWRRELTPDGLESAYNGKRIDLTDNCSQYGTGFKPGYKCQVPLESGVTELALEIDRPELYLAYLRSSLTEFSKKYAGKCIGICGSIILEHRVPDHVYIGNQFCHLLFPERKLLFEIIEKAAAEQVEITLVFSYIREYMLDYITELLDEINRWCEEKRQSVEIVVNDWGMASLVKKSRRNLIPSLGILLNKRRKDPRIPFKKGEQKWFERNSLNAGFYRNFLEREYGIQRFEWESCGYEQQIPPGKNSLHIPFYQTNTSQYCPLGAVCETGERGRQKLAKKCPGYCTEYALLYPEHLHMIGRYNSLFGIDMRILKEEEILKNYIQNGVDRVVIRAW</sequence>
<dbReference type="EMBL" id="JAAITS010000023">
    <property type="protein sequence ID" value="NSG85625.1"/>
    <property type="molecule type" value="Genomic_DNA"/>
</dbReference>
<name>A0ABX2H602_9FIRM</name>
<evidence type="ECO:0000313" key="1">
    <source>
        <dbReference type="EMBL" id="NSG85625.1"/>
    </source>
</evidence>
<dbReference type="Proteomes" id="UP001644719">
    <property type="component" value="Unassembled WGS sequence"/>
</dbReference>
<organism evidence="1 2">
    <name type="scientific">Blautia faecis</name>
    <dbReference type="NCBI Taxonomy" id="871665"/>
    <lineage>
        <taxon>Bacteria</taxon>
        <taxon>Bacillati</taxon>
        <taxon>Bacillota</taxon>
        <taxon>Clostridia</taxon>
        <taxon>Lachnospirales</taxon>
        <taxon>Lachnospiraceae</taxon>
        <taxon>Blautia</taxon>
    </lineage>
</organism>
<evidence type="ECO:0000313" key="2">
    <source>
        <dbReference type="Proteomes" id="UP001644719"/>
    </source>
</evidence>
<reference evidence="1 2" key="1">
    <citation type="journal article" date="2020" name="Cell Host Microbe">
        <title>Functional and Genomic Variation between Human-Derived Isolates of Lachnospiraceae Reveals Inter- and Intra-Species Diversity.</title>
        <authorList>
            <person name="Sorbara M.T."/>
            <person name="Littmann E.R."/>
            <person name="Fontana E."/>
            <person name="Moody T.U."/>
            <person name="Kohout C.E."/>
            <person name="Gjonbalaj M."/>
            <person name="Eaton V."/>
            <person name="Seok R."/>
            <person name="Leiner I.M."/>
            <person name="Pamer E.G."/>
        </authorList>
    </citation>
    <scope>NUCLEOTIDE SEQUENCE [LARGE SCALE GENOMIC DNA]</scope>
    <source>
        <strain evidence="1 2">MSK.17.74</strain>
    </source>
</reference>
<proteinExistence type="predicted"/>